<dbReference type="GeneID" id="101846484"/>
<sequence length="436" mass="48754">MDNNSIHYVEIGISGGFATVENFITKFPFHIVAKRCGLGVTQWLVCSRTSLNIRFVFTEVSCPDQVENDPYSVLWCGSRSRPRWSGTQSGRAGDDMNISANLPQPQEGLLSLRDSVFNIALEVKGIQCFAQKLSQDGVEIVKELNTVSDESGQVHLFIIKSVVGNVFHTIIDSQNYHGLFLPGFVAFRDTHSLASCSLENDDDNISHIDHFTFACEVGSSRSIIDWYEKHFYMKRFFINREESESEGFVISGKDIGLRMKALEYWKCAELGLQSNPNCAVQSFKVVIAEALPNQGPNQIDTFLSEHGGPGIQHIGLHTSSMSGTIKKLKLHGVEFAEPPATYYSEVGRLHDILGVGQDVQELKELGILIDTEEEGECSKSPRYLLQKFTKPLFDRDTFFLEIIQRIGATGFGSGNITALWRSVQAYMNEKHHPEKS</sequence>
<evidence type="ECO:0000313" key="7">
    <source>
        <dbReference type="Proteomes" id="UP000694888"/>
    </source>
</evidence>
<dbReference type="Gene3D" id="3.10.180.10">
    <property type="entry name" value="2,3-Dihydroxybiphenyl 1,2-Dioxygenase, domain 1"/>
    <property type="match status" value="2"/>
</dbReference>
<evidence type="ECO:0000256" key="4">
    <source>
        <dbReference type="ARBA" id="ARBA00022737"/>
    </source>
</evidence>
<evidence type="ECO:0000256" key="1">
    <source>
        <dbReference type="ARBA" id="ARBA00001962"/>
    </source>
</evidence>
<dbReference type="PANTHER" id="PTHR11959:SF10">
    <property type="entry name" value="4-HYDROXYPHENYLPYRUVATE DIOXYGENASE-LIKE PROTEIN"/>
    <property type="match status" value="1"/>
</dbReference>
<gene>
    <name evidence="8" type="primary">LOC101846484</name>
</gene>
<dbReference type="PROSITE" id="PS51819">
    <property type="entry name" value="VOC"/>
    <property type="match status" value="1"/>
</dbReference>
<evidence type="ECO:0000259" key="6">
    <source>
        <dbReference type="PROSITE" id="PS51819"/>
    </source>
</evidence>
<dbReference type="CDD" id="cd07250">
    <property type="entry name" value="HPPD_C_like"/>
    <property type="match status" value="1"/>
</dbReference>
<name>A0ABM0JF68_APLCA</name>
<dbReference type="InterPro" id="IPR005956">
    <property type="entry name" value="4OHPhenylPyrv_dOase"/>
</dbReference>
<evidence type="ECO:0000313" key="8">
    <source>
        <dbReference type="RefSeq" id="XP_005092312.1"/>
    </source>
</evidence>
<protein>
    <submittedName>
        <fullName evidence="8">4-hydroxyphenylpyruvate dioxygenase-like protein isoform X1</fullName>
    </submittedName>
</protein>
<accession>A0ABM0JF68</accession>
<evidence type="ECO:0000256" key="5">
    <source>
        <dbReference type="ARBA" id="ARBA00023004"/>
    </source>
</evidence>
<evidence type="ECO:0000256" key="2">
    <source>
        <dbReference type="ARBA" id="ARBA00005877"/>
    </source>
</evidence>
<feature type="domain" description="VOC" evidence="6">
    <location>
        <begin position="207"/>
        <end position="372"/>
    </location>
</feature>
<dbReference type="InterPro" id="IPR037523">
    <property type="entry name" value="VOC_core"/>
</dbReference>
<keyword evidence="7" id="KW-1185">Reference proteome</keyword>
<reference evidence="8" key="1">
    <citation type="submission" date="2025-08" db="UniProtKB">
        <authorList>
            <consortium name="RefSeq"/>
        </authorList>
    </citation>
    <scope>IDENTIFICATION</scope>
</reference>
<dbReference type="InterPro" id="IPR029068">
    <property type="entry name" value="Glyas_Bleomycin-R_OHBP_Dase"/>
</dbReference>
<dbReference type="InterPro" id="IPR041735">
    <property type="entry name" value="4OHPhenylPyrv_dOase_C"/>
</dbReference>
<keyword evidence="4" id="KW-0677">Repeat</keyword>
<comment type="similarity">
    <text evidence="2">Belongs to the 4HPPD family.</text>
</comment>
<dbReference type="Proteomes" id="UP000694888">
    <property type="component" value="Unplaced"/>
</dbReference>
<dbReference type="RefSeq" id="XP_005092312.1">
    <property type="nucleotide sequence ID" value="XM_005092255.3"/>
</dbReference>
<dbReference type="SUPFAM" id="SSF54593">
    <property type="entry name" value="Glyoxalase/Bleomycin resistance protein/Dihydroxybiphenyl dioxygenase"/>
    <property type="match status" value="1"/>
</dbReference>
<keyword evidence="5" id="KW-0408">Iron</keyword>
<proteinExistence type="inferred from homology"/>
<organism evidence="7 8">
    <name type="scientific">Aplysia californica</name>
    <name type="common">California sea hare</name>
    <dbReference type="NCBI Taxonomy" id="6500"/>
    <lineage>
        <taxon>Eukaryota</taxon>
        <taxon>Metazoa</taxon>
        <taxon>Spiralia</taxon>
        <taxon>Lophotrochozoa</taxon>
        <taxon>Mollusca</taxon>
        <taxon>Gastropoda</taxon>
        <taxon>Heterobranchia</taxon>
        <taxon>Euthyneura</taxon>
        <taxon>Tectipleura</taxon>
        <taxon>Aplysiida</taxon>
        <taxon>Aplysioidea</taxon>
        <taxon>Aplysiidae</taxon>
        <taxon>Aplysia</taxon>
    </lineage>
</organism>
<evidence type="ECO:0000256" key="3">
    <source>
        <dbReference type="ARBA" id="ARBA00022723"/>
    </source>
</evidence>
<dbReference type="PANTHER" id="PTHR11959">
    <property type="entry name" value="4-HYDROXYPHENYLPYRUVATE DIOXYGENASE"/>
    <property type="match status" value="1"/>
</dbReference>
<comment type="cofactor">
    <cofactor evidence="1">
        <name>Fe cation</name>
        <dbReference type="ChEBI" id="CHEBI:24875"/>
    </cofactor>
</comment>
<keyword evidence="3" id="KW-0479">Metal-binding</keyword>